<proteinExistence type="predicted"/>
<comment type="caution">
    <text evidence="3">The sequence shown here is derived from an EMBL/GenBank/DDBJ whole genome shotgun (WGS) entry which is preliminary data.</text>
</comment>
<evidence type="ECO:0000313" key="4">
    <source>
        <dbReference type="Proteomes" id="UP001347796"/>
    </source>
</evidence>
<feature type="coiled-coil region" evidence="1">
    <location>
        <begin position="55"/>
        <end position="98"/>
    </location>
</feature>
<gene>
    <name evidence="3" type="ORF">SNE40_018196</name>
</gene>
<name>A0AAN8PB47_PATCE</name>
<evidence type="ECO:0000313" key="3">
    <source>
        <dbReference type="EMBL" id="KAK6171763.1"/>
    </source>
</evidence>
<dbReference type="EMBL" id="JAZGQO010000013">
    <property type="protein sequence ID" value="KAK6171763.1"/>
    <property type="molecule type" value="Genomic_DNA"/>
</dbReference>
<evidence type="ECO:0008006" key="5">
    <source>
        <dbReference type="Google" id="ProtNLM"/>
    </source>
</evidence>
<sequence length="169" mass="18940">MSKAVFDWLEDSPSWLESGRTINSNSKTNKGLIIQDDQISVTSSKASSRSIKGDVAKEKARQAELEARTAMLEADQQLQQQELQLKSQRDRLQLQTELNISKARERVLLEEIDMDEPLQPTPFLPPNDHISSTPYHIPLPNPLPPPPPNLPKSQSDAVTASERYSENAN</sequence>
<organism evidence="3 4">
    <name type="scientific">Patella caerulea</name>
    <name type="common">Rayed Mediterranean limpet</name>
    <dbReference type="NCBI Taxonomy" id="87958"/>
    <lineage>
        <taxon>Eukaryota</taxon>
        <taxon>Metazoa</taxon>
        <taxon>Spiralia</taxon>
        <taxon>Lophotrochozoa</taxon>
        <taxon>Mollusca</taxon>
        <taxon>Gastropoda</taxon>
        <taxon>Patellogastropoda</taxon>
        <taxon>Patelloidea</taxon>
        <taxon>Patellidae</taxon>
        <taxon>Patella</taxon>
    </lineage>
</organism>
<feature type="compositionally biased region" description="Pro residues" evidence="2">
    <location>
        <begin position="137"/>
        <end position="150"/>
    </location>
</feature>
<reference evidence="3 4" key="1">
    <citation type="submission" date="2024-01" db="EMBL/GenBank/DDBJ databases">
        <title>The genome of the rayed Mediterranean limpet Patella caerulea (Linnaeus, 1758).</title>
        <authorList>
            <person name="Anh-Thu Weber A."/>
            <person name="Halstead-Nussloch G."/>
        </authorList>
    </citation>
    <scope>NUCLEOTIDE SEQUENCE [LARGE SCALE GENOMIC DNA]</scope>
    <source>
        <strain evidence="3">AATW-2023a</strain>
        <tissue evidence="3">Whole specimen</tissue>
    </source>
</reference>
<accession>A0AAN8PB47</accession>
<protein>
    <recommendedName>
        <fullName evidence="5">No apical meristem-associated C-terminal domain-containing protein</fullName>
    </recommendedName>
</protein>
<dbReference type="AlphaFoldDB" id="A0AAN8PB47"/>
<keyword evidence="1" id="KW-0175">Coiled coil</keyword>
<dbReference type="Proteomes" id="UP001347796">
    <property type="component" value="Unassembled WGS sequence"/>
</dbReference>
<evidence type="ECO:0000256" key="1">
    <source>
        <dbReference type="SAM" id="Coils"/>
    </source>
</evidence>
<evidence type="ECO:0000256" key="2">
    <source>
        <dbReference type="SAM" id="MobiDB-lite"/>
    </source>
</evidence>
<feature type="region of interest" description="Disordered" evidence="2">
    <location>
        <begin position="113"/>
        <end position="169"/>
    </location>
</feature>
<keyword evidence="4" id="KW-1185">Reference proteome</keyword>